<protein>
    <submittedName>
        <fullName evidence="2">AAA family ATPase</fullName>
    </submittedName>
</protein>
<dbReference type="InterPro" id="IPR027417">
    <property type="entry name" value="P-loop_NTPase"/>
</dbReference>
<dbReference type="EMBL" id="JAOXML010000015">
    <property type="protein sequence ID" value="MCV4378462.1"/>
    <property type="molecule type" value="Genomic_DNA"/>
</dbReference>
<organism evidence="2 3">
    <name type="scientific">Pseudomonas capsici</name>
    <dbReference type="NCBI Taxonomy" id="2810614"/>
    <lineage>
        <taxon>Bacteria</taxon>
        <taxon>Pseudomonadati</taxon>
        <taxon>Pseudomonadota</taxon>
        <taxon>Gammaproteobacteria</taxon>
        <taxon>Pseudomonadales</taxon>
        <taxon>Pseudomonadaceae</taxon>
        <taxon>Pseudomonas</taxon>
    </lineage>
</organism>
<keyword evidence="3" id="KW-1185">Reference proteome</keyword>
<gene>
    <name evidence="2" type="ORF">OH718_17825</name>
</gene>
<evidence type="ECO:0000313" key="3">
    <source>
        <dbReference type="Proteomes" id="UP001207294"/>
    </source>
</evidence>
<proteinExistence type="predicted"/>
<sequence>MMHKIRPTELKALRKSRGISTEQAARAVKRSIKSWRDYESETAKPKIPDNIFKLFLWKFKIIWPHAKTVSIAAYKGGIGKSPITIALAASFAQTGLKVAIVTNDEVYRAHSKKDKATIKSSSRLAAKIDFYDELDIVLYSGEVVTLEKEVQYRKKLPEAHIFSDELEALARKKAAVFEFEKLRKNYDLIFLDMNRNLTQTLLRSDEIVLLVDSTCPYSPNSTKNFYEQITHLNKEKLESIHILPTNFSSLPRINGQIDVRSAHKNKIFNSCMFDSHLTLKTYRKIRKLSIPILRSRFTSDYEFYFDLHYSNLKIENLSYFDTIIDVAPNSIATLELEQITDELAEILWGMNCPTPSFHFTSAT</sequence>
<evidence type="ECO:0000313" key="2">
    <source>
        <dbReference type="EMBL" id="MCV4378462.1"/>
    </source>
</evidence>
<comment type="caution">
    <text evidence="2">The sequence shown here is derived from an EMBL/GenBank/DDBJ whole genome shotgun (WGS) entry which is preliminary data.</text>
</comment>
<dbReference type="Gene3D" id="1.10.260.40">
    <property type="entry name" value="lambda repressor-like DNA-binding domains"/>
    <property type="match status" value="1"/>
</dbReference>
<reference evidence="2 3" key="1">
    <citation type="submission" date="2022-10" db="EMBL/GenBank/DDBJ databases">
        <title>Characterization of Pseudomonas capsici strains from pepper and tomato in Georgia.</title>
        <authorList>
            <person name="Zhao M."/>
            <person name="Dutta B."/>
        </authorList>
    </citation>
    <scope>NUCLEOTIDE SEQUENCE [LARGE SCALE GENOMIC DNA]</scope>
    <source>
        <strain evidence="2 3">Pc20-5</strain>
    </source>
</reference>
<dbReference type="SUPFAM" id="SSF52540">
    <property type="entry name" value="P-loop containing nucleoside triphosphate hydrolases"/>
    <property type="match status" value="1"/>
</dbReference>
<dbReference type="CDD" id="cd00093">
    <property type="entry name" value="HTH_XRE"/>
    <property type="match status" value="1"/>
</dbReference>
<dbReference type="InterPro" id="IPR025669">
    <property type="entry name" value="AAA_dom"/>
</dbReference>
<accession>A0ABT3C1D8</accession>
<name>A0ABT3C1D8_9PSED</name>
<dbReference type="Pfam" id="PF13614">
    <property type="entry name" value="AAA_31"/>
    <property type="match status" value="1"/>
</dbReference>
<dbReference type="InterPro" id="IPR001387">
    <property type="entry name" value="Cro/C1-type_HTH"/>
</dbReference>
<feature type="domain" description="AAA" evidence="1">
    <location>
        <begin position="67"/>
        <end position="241"/>
    </location>
</feature>
<dbReference type="InterPro" id="IPR010982">
    <property type="entry name" value="Lambda_DNA-bd_dom_sf"/>
</dbReference>
<evidence type="ECO:0000259" key="1">
    <source>
        <dbReference type="Pfam" id="PF13614"/>
    </source>
</evidence>
<dbReference type="Gene3D" id="3.40.50.300">
    <property type="entry name" value="P-loop containing nucleotide triphosphate hydrolases"/>
    <property type="match status" value="1"/>
</dbReference>
<dbReference type="RefSeq" id="WP_263943345.1">
    <property type="nucleotide sequence ID" value="NZ_JAOXMH010000014.1"/>
</dbReference>
<dbReference type="Proteomes" id="UP001207294">
    <property type="component" value="Unassembled WGS sequence"/>
</dbReference>